<feature type="domain" description="SH3" evidence="10">
    <location>
        <begin position="481"/>
        <end position="542"/>
    </location>
</feature>
<dbReference type="InterPro" id="IPR035459">
    <property type="entry name" value="Bzz1_SH3_1"/>
</dbReference>
<dbReference type="GO" id="GO:0030833">
    <property type="term" value="P:regulation of actin filament polymerization"/>
    <property type="evidence" value="ECO:0007669"/>
    <property type="project" value="TreeGrafter"/>
</dbReference>
<dbReference type="CDD" id="cd11778">
    <property type="entry name" value="SH3_Bzz1_2"/>
    <property type="match status" value="1"/>
</dbReference>
<evidence type="ECO:0000256" key="3">
    <source>
        <dbReference type="ARBA" id="ARBA00054085"/>
    </source>
</evidence>
<dbReference type="InterPro" id="IPR031160">
    <property type="entry name" value="F_BAR_dom"/>
</dbReference>
<feature type="compositionally biased region" description="Low complexity" evidence="9">
    <location>
        <begin position="441"/>
        <end position="458"/>
    </location>
</feature>
<dbReference type="SMART" id="SM00326">
    <property type="entry name" value="SH3"/>
    <property type="match status" value="2"/>
</dbReference>
<reference evidence="12 13" key="1">
    <citation type="journal article" date="2012" name="Eukaryot. Cell">
        <title>Draft genome sequence of Wickerhamomyces ciferrii NRRL Y-1031 F-60-10.</title>
        <authorList>
            <person name="Schneider J."/>
            <person name="Andrea H."/>
            <person name="Blom J."/>
            <person name="Jaenicke S."/>
            <person name="Ruckert C."/>
            <person name="Schorsch C."/>
            <person name="Szczepanowski R."/>
            <person name="Farwick M."/>
            <person name="Goesmann A."/>
            <person name="Puhler A."/>
            <person name="Schaffer S."/>
            <person name="Tauch A."/>
            <person name="Kohler T."/>
            <person name="Brinkrolf K."/>
        </authorList>
    </citation>
    <scope>NUCLEOTIDE SEQUENCE [LARGE SCALE GENOMIC DNA]</scope>
    <source>
        <strain evidence="13">ATCC 14091 / BCRC 22168 / CBS 111 / JCM 3599 / NBRC 0793 / NRRL Y-1031 F-60-10</strain>
    </source>
</reference>
<dbReference type="CDD" id="cd11912">
    <property type="entry name" value="SH3_Bzz1_1"/>
    <property type="match status" value="1"/>
</dbReference>
<evidence type="ECO:0000256" key="7">
    <source>
        <dbReference type="PROSITE-ProRule" id="PRU01077"/>
    </source>
</evidence>
<dbReference type="Pfam" id="PF14604">
    <property type="entry name" value="SH3_9"/>
    <property type="match status" value="1"/>
</dbReference>
<evidence type="ECO:0000256" key="9">
    <source>
        <dbReference type="SAM" id="MobiDB-lite"/>
    </source>
</evidence>
<feature type="region of interest" description="Disordered" evidence="9">
    <location>
        <begin position="428"/>
        <end position="483"/>
    </location>
</feature>
<comment type="similarity">
    <text evidence="4">Belongs to the BZZ1 family.</text>
</comment>
<dbReference type="SMART" id="SM00055">
    <property type="entry name" value="FCH"/>
    <property type="match status" value="1"/>
</dbReference>
<dbReference type="GO" id="GO:0030864">
    <property type="term" value="C:cortical actin cytoskeleton"/>
    <property type="evidence" value="ECO:0007669"/>
    <property type="project" value="UniProtKB-ARBA"/>
</dbReference>
<dbReference type="Gene3D" id="1.20.1270.60">
    <property type="entry name" value="Arfaptin homology (AH) domain/BAR domain"/>
    <property type="match status" value="1"/>
</dbReference>
<dbReference type="InterPro" id="IPR027267">
    <property type="entry name" value="AH/BAR_dom_sf"/>
</dbReference>
<proteinExistence type="inferred from homology"/>
<dbReference type="PROSITE" id="PS51741">
    <property type="entry name" value="F_BAR"/>
    <property type="match status" value="1"/>
</dbReference>
<dbReference type="PRINTS" id="PR00499">
    <property type="entry name" value="P67PHOX"/>
</dbReference>
<evidence type="ECO:0000313" key="12">
    <source>
        <dbReference type="EMBL" id="CCH41075.1"/>
    </source>
</evidence>
<evidence type="ECO:0000256" key="4">
    <source>
        <dbReference type="ARBA" id="ARBA00061387"/>
    </source>
</evidence>
<sequence>MAEVSIGNELKDGFKETNNWINNNIHFLTDVEQFYRQRSQIEREYATNLNKLTSEFLKKKANKTTSISVGDEPKITPGSLESASLVTWTELLSQTEIIAKNHHNFGNELTIKVADQIISLQKYLSILQEKISNFHNNSLLKRKDEIFENVNRAKKIYDEKCVIMESTRSKIEKSSSSNDKNQRKINEKTVDMNNAKNDYLLKINIANRIKDKFYYQDLPEILDIYQDLNEFKTKQLNKLLNLASNLEINNNNKDNKNLEHCISIIEENKSHLDIQMFIKHNQTNWSDPPDFYYIPSSIWHDDEHFITSNQELSYLKTILLKANQINDKYEPGLESGRETLNSLQTTRINLKQLSDTKEFEFRKASDSLNSYLLTLSNFILDENIKVSSQVEIETIENNANDKDLSLDGLVIQKKKTNFFGKLRGSKPKETIVSTNDNNNDSQSIRSSKSTKSNHHSSSPFHIPSLRRNRSRNQSSASNTSNSIPSAIAQFPYQADGEDEVSVAANESLVIIEMDDGSGWTKIQNSIGDSGLVPTSYIQINEIPQTSGSGSSGGGKKKGPEVVPKRGAKKISYVQALYDYQSQGDDELTISSGQKIEVLEKDDGSGWTLGEVDGQSGLFPTSYVQEL</sequence>
<dbReference type="FunFam" id="1.20.1270.60:FF:000060">
    <property type="entry name" value="Actin polymerization protein Bzz1"/>
    <property type="match status" value="1"/>
</dbReference>
<dbReference type="InterPro" id="IPR001060">
    <property type="entry name" value="FCH_dom"/>
</dbReference>
<gene>
    <name evidence="12" type="ORF">BN7_612</name>
</gene>
<evidence type="ECO:0000259" key="10">
    <source>
        <dbReference type="PROSITE" id="PS50002"/>
    </source>
</evidence>
<comment type="function">
    <text evidence="3">Plays a role in endocytosis and trafficking to the vacuole. Functions with type I myosins to restore polarity of the actin cytoskeleton after NaCl stress.</text>
</comment>
<dbReference type="Proteomes" id="UP000009328">
    <property type="component" value="Unassembled WGS sequence"/>
</dbReference>
<keyword evidence="2 7" id="KW-0175">Coiled coil</keyword>
<dbReference type="PRINTS" id="PR00452">
    <property type="entry name" value="SH3DOMAIN"/>
</dbReference>
<dbReference type="InterPro" id="IPR036028">
    <property type="entry name" value="SH3-like_dom_sf"/>
</dbReference>
<evidence type="ECO:0000256" key="6">
    <source>
        <dbReference type="PROSITE-ProRule" id="PRU00192"/>
    </source>
</evidence>
<dbReference type="InterPro" id="IPR001452">
    <property type="entry name" value="SH3_domain"/>
</dbReference>
<dbReference type="FunFam" id="2.30.30.40:FF:000072">
    <property type="entry name" value="Unconventional Myosin IB"/>
    <property type="match status" value="1"/>
</dbReference>
<comment type="caution">
    <text evidence="12">The sequence shown here is derived from an EMBL/GenBank/DDBJ whole genome shotgun (WGS) entry which is preliminary data.</text>
</comment>
<dbReference type="SUPFAM" id="SSF50044">
    <property type="entry name" value="SH3-domain"/>
    <property type="match status" value="2"/>
</dbReference>
<accession>K0K8B1</accession>
<dbReference type="EMBL" id="CAIF01000011">
    <property type="protein sequence ID" value="CCH41075.1"/>
    <property type="molecule type" value="Genomic_DNA"/>
</dbReference>
<keyword evidence="1 6" id="KW-0728">SH3 domain</keyword>
<evidence type="ECO:0000256" key="2">
    <source>
        <dbReference type="ARBA" id="ARBA00023054"/>
    </source>
</evidence>
<feature type="domain" description="F-BAR" evidence="11">
    <location>
        <begin position="4"/>
        <end position="273"/>
    </location>
</feature>
<evidence type="ECO:0000256" key="5">
    <source>
        <dbReference type="ARBA" id="ARBA00074946"/>
    </source>
</evidence>
<dbReference type="Pfam" id="PF00611">
    <property type="entry name" value="FCH"/>
    <property type="match status" value="1"/>
</dbReference>
<dbReference type="SUPFAM" id="SSF103657">
    <property type="entry name" value="BAR/IMD domain-like"/>
    <property type="match status" value="1"/>
</dbReference>
<evidence type="ECO:0000256" key="8">
    <source>
        <dbReference type="SAM" id="Coils"/>
    </source>
</evidence>
<feature type="domain" description="SH3" evidence="10">
    <location>
        <begin position="568"/>
        <end position="626"/>
    </location>
</feature>
<protein>
    <recommendedName>
        <fullName evidence="5">Protein BZZ1</fullName>
    </recommendedName>
</protein>
<feature type="compositionally biased region" description="Polar residues" evidence="9">
    <location>
        <begin position="431"/>
        <end position="440"/>
    </location>
</feature>
<dbReference type="AlphaFoldDB" id="K0K8B1"/>
<dbReference type="FunCoup" id="K0K8B1">
    <property type="interactions" value="376"/>
</dbReference>
<dbReference type="PANTHER" id="PTHR15735">
    <property type="entry name" value="FCH AND DOUBLE SH3 DOMAINS PROTEIN"/>
    <property type="match status" value="1"/>
</dbReference>
<name>K0K8B1_WICCF</name>
<evidence type="ECO:0000313" key="13">
    <source>
        <dbReference type="Proteomes" id="UP000009328"/>
    </source>
</evidence>
<dbReference type="STRING" id="1206466.K0K8B1"/>
<dbReference type="PANTHER" id="PTHR15735:SF21">
    <property type="entry name" value="PROTEIN NERVOUS WRECK"/>
    <property type="match status" value="1"/>
</dbReference>
<dbReference type="HOGENOM" id="CLU_015390_1_0_1"/>
<dbReference type="PROSITE" id="PS50002">
    <property type="entry name" value="SH3"/>
    <property type="match status" value="2"/>
</dbReference>
<dbReference type="GO" id="GO:0045010">
    <property type="term" value="P:actin nucleation"/>
    <property type="evidence" value="ECO:0007669"/>
    <property type="project" value="UniProtKB-ARBA"/>
</dbReference>
<dbReference type="Pfam" id="PF00018">
    <property type="entry name" value="SH3_1"/>
    <property type="match status" value="1"/>
</dbReference>
<keyword evidence="13" id="KW-1185">Reference proteome</keyword>
<dbReference type="Gene3D" id="2.30.30.40">
    <property type="entry name" value="SH3 Domains"/>
    <property type="match status" value="2"/>
</dbReference>
<evidence type="ECO:0000256" key="1">
    <source>
        <dbReference type="ARBA" id="ARBA00022443"/>
    </source>
</evidence>
<evidence type="ECO:0000259" key="11">
    <source>
        <dbReference type="PROSITE" id="PS51741"/>
    </source>
</evidence>
<dbReference type="eggNOG" id="KOG3565">
    <property type="taxonomic scope" value="Eukaryota"/>
</dbReference>
<feature type="compositionally biased region" description="Low complexity" evidence="9">
    <location>
        <begin position="471"/>
        <end position="483"/>
    </location>
</feature>
<dbReference type="InParanoid" id="K0K8B1"/>
<organism evidence="12 13">
    <name type="scientific">Wickerhamomyces ciferrii (strain ATCC 14091 / BCRC 22168 / CBS 111 / JCM 3599 / NBRC 0793 / NRRL Y-1031 F-60-10)</name>
    <name type="common">Yeast</name>
    <name type="synonym">Pichia ciferrii</name>
    <dbReference type="NCBI Taxonomy" id="1206466"/>
    <lineage>
        <taxon>Eukaryota</taxon>
        <taxon>Fungi</taxon>
        <taxon>Dikarya</taxon>
        <taxon>Ascomycota</taxon>
        <taxon>Saccharomycotina</taxon>
        <taxon>Saccharomycetes</taxon>
        <taxon>Phaffomycetales</taxon>
        <taxon>Wickerhamomycetaceae</taxon>
        <taxon>Wickerhamomyces</taxon>
    </lineage>
</organism>
<feature type="coiled-coil region" evidence="8">
    <location>
        <begin position="229"/>
        <end position="256"/>
    </location>
</feature>
<feature type="region of interest" description="Disordered" evidence="9">
    <location>
        <begin position="542"/>
        <end position="562"/>
    </location>
</feature>